<dbReference type="EMBL" id="CP102381">
    <property type="protein sequence ID" value="WEJ62486.1"/>
    <property type="molecule type" value="Genomic_DNA"/>
</dbReference>
<gene>
    <name evidence="2" type="ORF">NR989_10785</name>
</gene>
<evidence type="ECO:0000313" key="2">
    <source>
        <dbReference type="EMBL" id="WEJ62486.1"/>
    </source>
</evidence>
<name>A0ABY8C937_9GAMM</name>
<feature type="chain" id="PRO_5046408592" evidence="1">
    <location>
        <begin position="26"/>
        <end position="132"/>
    </location>
</feature>
<evidence type="ECO:0000313" key="3">
    <source>
        <dbReference type="Proteomes" id="UP001222275"/>
    </source>
</evidence>
<keyword evidence="3" id="KW-1185">Reference proteome</keyword>
<keyword evidence="1" id="KW-0732">Signal</keyword>
<dbReference type="RefSeq" id="WP_275594744.1">
    <property type="nucleotide sequence ID" value="NZ_CP102381.1"/>
</dbReference>
<evidence type="ECO:0000256" key="1">
    <source>
        <dbReference type="SAM" id="SignalP"/>
    </source>
</evidence>
<reference evidence="2 3" key="1">
    <citation type="submission" date="2022-06" db="EMBL/GenBank/DDBJ databases">
        <title>Thiomicrohabdus sp. nov, an obligately chemolithoautotrophic, sulfur-oxidizing bacterium isolated from beach of Guanyin Mountain. Amoy.</title>
        <authorList>
            <person name="Zhu H."/>
        </authorList>
    </citation>
    <scope>NUCLEOTIDE SEQUENCE [LARGE SCALE GENOMIC DNA]</scope>
    <source>
        <strain evidence="2 3">XGS-01</strain>
    </source>
</reference>
<dbReference type="Proteomes" id="UP001222275">
    <property type="component" value="Chromosome"/>
</dbReference>
<feature type="signal peptide" evidence="1">
    <location>
        <begin position="1"/>
        <end position="25"/>
    </location>
</feature>
<proteinExistence type="predicted"/>
<sequence>MFMKRTMTLNLIGISLFGLSLTTLASEQNNRAILLTAIEGSYTPANPKPVKLLITTGAAKGCIAEGNAYLNKKRLRYEFNLVPINCIKNGKKISVGNIVRGQHNIKGTMANSGMGRDYLVSNKGVTVSLTHN</sequence>
<accession>A0ABY8C937</accession>
<organism evidence="2 3">
    <name type="scientific">Thiomicrorhabdus lithotrophica</name>
    <dbReference type="NCBI Taxonomy" id="2949997"/>
    <lineage>
        <taxon>Bacteria</taxon>
        <taxon>Pseudomonadati</taxon>
        <taxon>Pseudomonadota</taxon>
        <taxon>Gammaproteobacteria</taxon>
        <taxon>Thiotrichales</taxon>
        <taxon>Piscirickettsiaceae</taxon>
        <taxon>Thiomicrorhabdus</taxon>
    </lineage>
</organism>
<protein>
    <submittedName>
        <fullName evidence="2">Uncharacterized protein</fullName>
    </submittedName>
</protein>